<dbReference type="AlphaFoldDB" id="A0A834IBN9"/>
<dbReference type="Proteomes" id="UP000625711">
    <property type="component" value="Unassembled WGS sequence"/>
</dbReference>
<accession>A0A834IBN9</accession>
<gene>
    <name evidence="1" type="ORF">GWI33_008594</name>
</gene>
<protein>
    <submittedName>
        <fullName evidence="1">Uncharacterized protein</fullName>
    </submittedName>
</protein>
<organism evidence="1 2">
    <name type="scientific">Rhynchophorus ferrugineus</name>
    <name type="common">Red palm weevil</name>
    <name type="synonym">Curculio ferrugineus</name>
    <dbReference type="NCBI Taxonomy" id="354439"/>
    <lineage>
        <taxon>Eukaryota</taxon>
        <taxon>Metazoa</taxon>
        <taxon>Ecdysozoa</taxon>
        <taxon>Arthropoda</taxon>
        <taxon>Hexapoda</taxon>
        <taxon>Insecta</taxon>
        <taxon>Pterygota</taxon>
        <taxon>Neoptera</taxon>
        <taxon>Endopterygota</taxon>
        <taxon>Coleoptera</taxon>
        <taxon>Polyphaga</taxon>
        <taxon>Cucujiformia</taxon>
        <taxon>Curculionidae</taxon>
        <taxon>Dryophthorinae</taxon>
        <taxon>Rhynchophorus</taxon>
    </lineage>
</organism>
<evidence type="ECO:0000313" key="1">
    <source>
        <dbReference type="EMBL" id="KAF7278237.1"/>
    </source>
</evidence>
<sequence>MRTLRIVFGVILGYLYFTSVLSRKIPEGYYHSDVIVTKWPSEKPPTSVVPTKDASRSSHEPGWMRKQLLKFGQVASKIGNVMGSHANKISQALDKICEVVKTVIPLLAAVCHVGDFGFCSATDEAPLRLSEAMNPNDLNLDSLDR</sequence>
<dbReference type="OrthoDB" id="6699195at2759"/>
<dbReference type="EMBL" id="JAACXV010000404">
    <property type="protein sequence ID" value="KAF7278237.1"/>
    <property type="molecule type" value="Genomic_DNA"/>
</dbReference>
<proteinExistence type="predicted"/>
<name>A0A834IBN9_RHYFE</name>
<evidence type="ECO:0000313" key="2">
    <source>
        <dbReference type="Proteomes" id="UP000625711"/>
    </source>
</evidence>
<reference evidence="1" key="1">
    <citation type="submission" date="2020-08" db="EMBL/GenBank/DDBJ databases">
        <title>Genome sequencing and assembly of the red palm weevil Rhynchophorus ferrugineus.</title>
        <authorList>
            <person name="Dias G.B."/>
            <person name="Bergman C.M."/>
            <person name="Manee M."/>
        </authorList>
    </citation>
    <scope>NUCLEOTIDE SEQUENCE</scope>
    <source>
        <strain evidence="1">AA-2017</strain>
        <tissue evidence="1">Whole larva</tissue>
    </source>
</reference>
<comment type="caution">
    <text evidence="1">The sequence shown here is derived from an EMBL/GenBank/DDBJ whole genome shotgun (WGS) entry which is preliminary data.</text>
</comment>
<keyword evidence="2" id="KW-1185">Reference proteome</keyword>